<keyword evidence="1" id="KW-1185">Reference proteome</keyword>
<evidence type="ECO:0000313" key="1">
    <source>
        <dbReference type="Proteomes" id="UP000085678"/>
    </source>
</evidence>
<sequence>MALSRIAFQLLMNIINLTGAAFWRLLGIKIARLDEESVWRGFSVEEKNLLLDPKGPDPHWSKRLSLSLQCWAQDSKLTTCGRLFLKSVYVDTIRERLNVITALREQDPTQVKPICKPIFIVSSNRTGSTLLQALLASDPANTAPLLWELVHPTRSSPLPKGISDRLDFFYTMRPQHRKKHLIAPTMPHECYHIYQRSEVCKAYMVVGQNMEPYKACIKALPREHVLEMFRFYKQQLELILSGRKDKTPKTFILKESLHSMFIGPLLEVFPDAMIINIVRDPVESVPSACSMIEDVFAMVYAVTDLNRQGLGQRVLDHTVDCVSNLYNFRQEHPSEAHRFIDVSYADLTRAPLVTLEAIYTKMGLTLTKAAKGRMMSYLARNPQHKHGHHAYTAEKYGLTNDIIRKRLGGFYSQWK</sequence>
<dbReference type="InterPro" id="IPR052736">
    <property type="entry name" value="Stf3_sulfotransferase"/>
</dbReference>
<reference evidence="2" key="1">
    <citation type="submission" date="2025-08" db="UniProtKB">
        <authorList>
            <consortium name="RefSeq"/>
        </authorList>
    </citation>
    <scope>IDENTIFICATION</scope>
    <source>
        <tissue evidence="2">Gonads</tissue>
    </source>
</reference>
<dbReference type="OrthoDB" id="429813at2759"/>
<dbReference type="PANTHER" id="PTHR36451:SF1">
    <property type="entry name" value="OMEGA-HYDROXY-BETA-DIHYDROMENAQUINONE-9 SULFOTRANSFERASE STF3"/>
    <property type="match status" value="1"/>
</dbReference>
<dbReference type="PANTHER" id="PTHR36451">
    <property type="entry name" value="PAPS-DEPENDENT SULFOTRANSFERASE STF3"/>
    <property type="match status" value="1"/>
</dbReference>
<accession>A0A1S3JFI3</accession>
<dbReference type="InParanoid" id="A0A1S3JFI3"/>
<name>A0A1S3JFI3_LINAN</name>
<dbReference type="Gene3D" id="3.40.50.300">
    <property type="entry name" value="P-loop containing nucleotide triphosphate hydrolases"/>
    <property type="match status" value="1"/>
</dbReference>
<dbReference type="AlphaFoldDB" id="A0A1S3JFI3"/>
<dbReference type="Proteomes" id="UP000085678">
    <property type="component" value="Unplaced"/>
</dbReference>
<evidence type="ECO:0000313" key="2">
    <source>
        <dbReference type="RefSeq" id="XP_013408649.1"/>
    </source>
</evidence>
<proteinExistence type="predicted"/>
<dbReference type="GeneID" id="106172463"/>
<dbReference type="KEGG" id="lak:106172463"/>
<dbReference type="InterPro" id="IPR027417">
    <property type="entry name" value="P-loop_NTPase"/>
</dbReference>
<dbReference type="RefSeq" id="XP_013408649.1">
    <property type="nucleotide sequence ID" value="XM_013553195.1"/>
</dbReference>
<dbReference type="SUPFAM" id="SSF52540">
    <property type="entry name" value="P-loop containing nucleoside triphosphate hydrolases"/>
    <property type="match status" value="1"/>
</dbReference>
<dbReference type="Pfam" id="PF13469">
    <property type="entry name" value="Sulfotransfer_3"/>
    <property type="match status" value="1"/>
</dbReference>
<protein>
    <submittedName>
        <fullName evidence="2">Uncharacterized protein LOC106172463</fullName>
    </submittedName>
</protein>
<gene>
    <name evidence="2" type="primary">LOC106172463</name>
</gene>
<organism evidence="1 2">
    <name type="scientific">Lingula anatina</name>
    <name type="common">Brachiopod</name>
    <name type="synonym">Lingula unguis</name>
    <dbReference type="NCBI Taxonomy" id="7574"/>
    <lineage>
        <taxon>Eukaryota</taxon>
        <taxon>Metazoa</taxon>
        <taxon>Spiralia</taxon>
        <taxon>Lophotrochozoa</taxon>
        <taxon>Brachiopoda</taxon>
        <taxon>Linguliformea</taxon>
        <taxon>Lingulata</taxon>
        <taxon>Lingulida</taxon>
        <taxon>Linguloidea</taxon>
        <taxon>Lingulidae</taxon>
        <taxon>Lingula</taxon>
    </lineage>
</organism>